<dbReference type="AlphaFoldDB" id="A0A1W0WW47"/>
<dbReference type="Proteomes" id="UP000192578">
    <property type="component" value="Unassembled WGS sequence"/>
</dbReference>
<proteinExistence type="predicted"/>
<dbReference type="EMBL" id="MTYJ01000039">
    <property type="protein sequence ID" value="OQV19441.1"/>
    <property type="molecule type" value="Genomic_DNA"/>
</dbReference>
<protein>
    <submittedName>
        <fullName evidence="1">Uncharacterized protein</fullName>
    </submittedName>
</protein>
<keyword evidence="2" id="KW-1185">Reference proteome</keyword>
<gene>
    <name evidence="1" type="ORF">BV898_06555</name>
</gene>
<evidence type="ECO:0000313" key="2">
    <source>
        <dbReference type="Proteomes" id="UP000192578"/>
    </source>
</evidence>
<sequence length="196" mass="22102">MDDLLNDILETEVISEFFQSFNGKPISSPETPFYNMGNLEISIVQEFLQLLAYILSDHCEHYKPYYKDEKEKMVPGYLLKPENNPEVFKVKQHAANSLDQRKAETALAIGSSQNKQASRCRLEHPPACVNQLKEEGVKPVLMPLASVRDLGLENVFIVTDHLLSSDMNNREAGIVVLEILLALPNYAWSGIIANIK</sequence>
<organism evidence="1 2">
    <name type="scientific">Hypsibius exemplaris</name>
    <name type="common">Freshwater tardigrade</name>
    <dbReference type="NCBI Taxonomy" id="2072580"/>
    <lineage>
        <taxon>Eukaryota</taxon>
        <taxon>Metazoa</taxon>
        <taxon>Ecdysozoa</taxon>
        <taxon>Tardigrada</taxon>
        <taxon>Eutardigrada</taxon>
        <taxon>Parachela</taxon>
        <taxon>Hypsibioidea</taxon>
        <taxon>Hypsibiidae</taxon>
        <taxon>Hypsibius</taxon>
    </lineage>
</organism>
<reference evidence="2" key="1">
    <citation type="submission" date="2017-01" db="EMBL/GenBank/DDBJ databases">
        <title>Comparative genomics of anhydrobiosis in the tardigrade Hypsibius dujardini.</title>
        <authorList>
            <person name="Yoshida Y."/>
            <person name="Koutsovoulos G."/>
            <person name="Laetsch D."/>
            <person name="Stevens L."/>
            <person name="Kumar S."/>
            <person name="Horikawa D."/>
            <person name="Ishino K."/>
            <person name="Komine S."/>
            <person name="Tomita M."/>
            <person name="Blaxter M."/>
            <person name="Arakawa K."/>
        </authorList>
    </citation>
    <scope>NUCLEOTIDE SEQUENCE [LARGE SCALE GENOMIC DNA]</scope>
    <source>
        <strain evidence="2">Z151</strain>
    </source>
</reference>
<comment type="caution">
    <text evidence="1">The sequence shown here is derived from an EMBL/GenBank/DDBJ whole genome shotgun (WGS) entry which is preliminary data.</text>
</comment>
<evidence type="ECO:0000313" key="1">
    <source>
        <dbReference type="EMBL" id="OQV19441.1"/>
    </source>
</evidence>
<accession>A0A1W0WW47</accession>
<name>A0A1W0WW47_HYPEX</name>